<dbReference type="OrthoDB" id="9941827at2"/>
<organism evidence="2 3">
    <name type="scientific">Nitrosomonas marina</name>
    <dbReference type="NCBI Taxonomy" id="917"/>
    <lineage>
        <taxon>Bacteria</taxon>
        <taxon>Pseudomonadati</taxon>
        <taxon>Pseudomonadota</taxon>
        <taxon>Betaproteobacteria</taxon>
        <taxon>Nitrosomonadales</taxon>
        <taxon>Nitrosomonadaceae</taxon>
        <taxon>Nitrosomonas</taxon>
    </lineage>
</organism>
<name>A0A1I0C5W7_9PROT</name>
<reference evidence="3" key="1">
    <citation type="submission" date="2016-10" db="EMBL/GenBank/DDBJ databases">
        <authorList>
            <person name="Varghese N."/>
            <person name="Submissions S."/>
        </authorList>
    </citation>
    <scope>NUCLEOTIDE SEQUENCE [LARGE SCALE GENOMIC DNA]</scope>
    <source>
        <strain evidence="3">Nm71</strain>
    </source>
</reference>
<evidence type="ECO:0000313" key="3">
    <source>
        <dbReference type="Proteomes" id="UP000199345"/>
    </source>
</evidence>
<proteinExistence type="predicted"/>
<protein>
    <submittedName>
        <fullName evidence="2">Uncharacterized protein</fullName>
    </submittedName>
</protein>
<keyword evidence="1" id="KW-0472">Membrane</keyword>
<dbReference type="EMBL" id="FOIA01000013">
    <property type="protein sequence ID" value="SET14301.1"/>
    <property type="molecule type" value="Genomic_DNA"/>
</dbReference>
<sequence>MLWLQPWHCQSGAAGLPAWSACVESASVVAIAVLLWQEASNRSDPGMGGLMLYALPYVALGLAVILVIGFGLGIHLAGRWLMTSNYKRNENRREETVSRG</sequence>
<evidence type="ECO:0000313" key="2">
    <source>
        <dbReference type="EMBL" id="SET14301.1"/>
    </source>
</evidence>
<dbReference type="RefSeq" id="WP_090658220.1">
    <property type="nucleotide sequence ID" value="NZ_FOIA01000013.1"/>
</dbReference>
<accession>A0A1I0C5W7</accession>
<evidence type="ECO:0000256" key="1">
    <source>
        <dbReference type="SAM" id="Phobius"/>
    </source>
</evidence>
<dbReference type="Proteomes" id="UP000199345">
    <property type="component" value="Unassembled WGS sequence"/>
</dbReference>
<gene>
    <name evidence="2" type="ORF">SAMN05216326_11322</name>
</gene>
<keyword evidence="3" id="KW-1185">Reference proteome</keyword>
<dbReference type="AlphaFoldDB" id="A0A1I0C5W7"/>
<feature type="transmembrane region" description="Helical" evidence="1">
    <location>
        <begin position="12"/>
        <end position="37"/>
    </location>
</feature>
<keyword evidence="1" id="KW-1133">Transmembrane helix</keyword>
<keyword evidence="1" id="KW-0812">Transmembrane</keyword>
<feature type="transmembrane region" description="Helical" evidence="1">
    <location>
        <begin position="57"/>
        <end position="78"/>
    </location>
</feature>